<keyword evidence="1" id="KW-1133">Transmembrane helix</keyword>
<evidence type="ECO:0000313" key="2">
    <source>
        <dbReference type="EMBL" id="SMC40437.1"/>
    </source>
</evidence>
<gene>
    <name evidence="2" type="ORF">SAMN04487984_0967</name>
</gene>
<accession>A0A1W1YW48</accession>
<keyword evidence="1" id="KW-0812">Transmembrane</keyword>
<name>A0A1W1YW48_9LACT</name>
<keyword evidence="3" id="KW-1185">Reference proteome</keyword>
<protein>
    <submittedName>
        <fullName evidence="2">Uncharacterized protein</fullName>
    </submittedName>
</protein>
<proteinExistence type="predicted"/>
<reference evidence="3" key="1">
    <citation type="submission" date="2017-04" db="EMBL/GenBank/DDBJ databases">
        <authorList>
            <person name="Varghese N."/>
            <person name="Submissions S."/>
        </authorList>
    </citation>
    <scope>NUCLEOTIDE SEQUENCE [LARGE SCALE GENOMIC DNA]</scope>
    <source>
        <strain evidence="3">DSM 21500</strain>
    </source>
</reference>
<dbReference type="RefSeq" id="WP_084099098.1">
    <property type="nucleotide sequence ID" value="NZ_FWXK01000004.1"/>
</dbReference>
<evidence type="ECO:0000313" key="3">
    <source>
        <dbReference type="Proteomes" id="UP000243884"/>
    </source>
</evidence>
<feature type="transmembrane region" description="Helical" evidence="1">
    <location>
        <begin position="43"/>
        <end position="62"/>
    </location>
</feature>
<dbReference type="STRING" id="371602.SAMN04487984_0967"/>
<dbReference type="Proteomes" id="UP000243884">
    <property type="component" value="Unassembled WGS sequence"/>
</dbReference>
<dbReference type="EMBL" id="FWXK01000004">
    <property type="protein sequence ID" value="SMC40437.1"/>
    <property type="molecule type" value="Genomic_DNA"/>
</dbReference>
<keyword evidence="1" id="KW-0472">Membrane</keyword>
<dbReference type="OrthoDB" id="2135908at2"/>
<dbReference type="AlphaFoldDB" id="A0A1W1YW48"/>
<evidence type="ECO:0000256" key="1">
    <source>
        <dbReference type="SAM" id="Phobius"/>
    </source>
</evidence>
<sequence length="63" mass="6891">MNKNIVASVLAAVTIILNVYIMFKGKSEAGMTRQEQGRIKVIAGIFLILSFVALTFGEYLGLQ</sequence>
<organism evidence="2 3">
    <name type="scientific">Aerococcus suis</name>
    <dbReference type="NCBI Taxonomy" id="371602"/>
    <lineage>
        <taxon>Bacteria</taxon>
        <taxon>Bacillati</taxon>
        <taxon>Bacillota</taxon>
        <taxon>Bacilli</taxon>
        <taxon>Lactobacillales</taxon>
        <taxon>Aerococcaceae</taxon>
        <taxon>Aerococcus</taxon>
    </lineage>
</organism>
<feature type="transmembrane region" description="Helical" evidence="1">
    <location>
        <begin position="6"/>
        <end position="23"/>
    </location>
</feature>